<evidence type="ECO:0000313" key="2">
    <source>
        <dbReference type="Proteomes" id="UP001152795"/>
    </source>
</evidence>
<dbReference type="Proteomes" id="UP001152795">
    <property type="component" value="Unassembled WGS sequence"/>
</dbReference>
<dbReference type="InterPro" id="IPR012337">
    <property type="entry name" value="RNaseH-like_sf"/>
</dbReference>
<protein>
    <submittedName>
        <fullName evidence="1">Zinc finger BED domain-containing 1</fullName>
    </submittedName>
</protein>
<comment type="caution">
    <text evidence="1">The sequence shown here is derived from an EMBL/GenBank/DDBJ whole genome shotgun (WGS) entry which is preliminary data.</text>
</comment>
<organism evidence="1 2">
    <name type="scientific">Paramuricea clavata</name>
    <name type="common">Red gorgonian</name>
    <name type="synonym">Violescent sea-whip</name>
    <dbReference type="NCBI Taxonomy" id="317549"/>
    <lineage>
        <taxon>Eukaryota</taxon>
        <taxon>Metazoa</taxon>
        <taxon>Cnidaria</taxon>
        <taxon>Anthozoa</taxon>
        <taxon>Octocorallia</taxon>
        <taxon>Malacalcyonacea</taxon>
        <taxon>Plexauridae</taxon>
        <taxon>Paramuricea</taxon>
    </lineage>
</organism>
<dbReference type="OrthoDB" id="8772022at2759"/>
<dbReference type="PANTHER" id="PTHR47501">
    <property type="entry name" value="TRANSPOSASE-RELATED"/>
    <property type="match status" value="1"/>
</dbReference>
<sequence>MGSHTYDRIAAHLKTVHSDYGINSKVVKTTTDNGSNFIKAFAVFAPSEDELDVSVTDMNDIFSDEDESLELPSHQKCAAHSLNLVSTTDAAAEKDYQYKKLSRASFAKCQALWNKTGRAVQAKEIIDEESPLQIKRPCSTRWNSVFDAVQRLNKINKVAVAGPQTLNNICQRLDLPRFKDTELEFLNLYEAVMKPVATALDVLQGLEYIRNRLVADNVIESEETEAKEDEVSANKFFKTKKKSSKDVLELYLSSDNDDFDIFKERCASLRKLALELNTPLPANAACERFFSTG</sequence>
<proteinExistence type="predicted"/>
<name>A0A6S7L2P6_PARCT</name>
<reference evidence="1" key="1">
    <citation type="submission" date="2020-04" db="EMBL/GenBank/DDBJ databases">
        <authorList>
            <person name="Alioto T."/>
            <person name="Alioto T."/>
            <person name="Gomez Garrido J."/>
        </authorList>
    </citation>
    <scope>NUCLEOTIDE SEQUENCE</scope>
    <source>
        <strain evidence="1">A484AB</strain>
    </source>
</reference>
<feature type="non-terminal residue" evidence="1">
    <location>
        <position position="293"/>
    </location>
</feature>
<dbReference type="PANTHER" id="PTHR47501:SF7">
    <property type="entry name" value="TRANSPOSASE"/>
    <property type="match status" value="1"/>
</dbReference>
<dbReference type="EMBL" id="CACRXK020014366">
    <property type="protein sequence ID" value="CAB4026719.1"/>
    <property type="molecule type" value="Genomic_DNA"/>
</dbReference>
<dbReference type="SUPFAM" id="SSF53098">
    <property type="entry name" value="Ribonuclease H-like"/>
    <property type="match status" value="1"/>
</dbReference>
<accession>A0A6S7L2P6</accession>
<dbReference type="AlphaFoldDB" id="A0A6S7L2P6"/>
<evidence type="ECO:0000313" key="1">
    <source>
        <dbReference type="EMBL" id="CAB4026719.1"/>
    </source>
</evidence>
<gene>
    <name evidence="1" type="ORF">PACLA_8A047347</name>
</gene>
<keyword evidence="2" id="KW-1185">Reference proteome</keyword>